<protein>
    <recommendedName>
        <fullName evidence="2 7">Glutamate racemase</fullName>
        <ecNumber evidence="2 7">5.1.1.3</ecNumber>
    </recommendedName>
</protein>
<comment type="caution">
    <text evidence="8">The sequence shown here is derived from an EMBL/GenBank/DDBJ whole genome shotgun (WGS) entry which is preliminary data.</text>
</comment>
<comment type="pathway">
    <text evidence="7">Cell wall biogenesis; peptidoglycan biosynthesis.</text>
</comment>
<comment type="catalytic activity">
    <reaction evidence="1 7">
        <text>L-glutamate = D-glutamate</text>
        <dbReference type="Rhea" id="RHEA:12813"/>
        <dbReference type="ChEBI" id="CHEBI:29985"/>
        <dbReference type="ChEBI" id="CHEBI:29986"/>
        <dbReference type="EC" id="5.1.1.3"/>
    </reaction>
</comment>
<dbReference type="PROSITE" id="PS00923">
    <property type="entry name" value="ASP_GLU_RACEMASE_1"/>
    <property type="match status" value="1"/>
</dbReference>
<evidence type="ECO:0000313" key="9">
    <source>
        <dbReference type="Proteomes" id="UP000289411"/>
    </source>
</evidence>
<keyword evidence="4 7" id="KW-0573">Peptidoglycan synthesis</keyword>
<dbReference type="GO" id="GO:0071555">
    <property type="term" value="P:cell wall organization"/>
    <property type="evidence" value="ECO:0007669"/>
    <property type="project" value="UniProtKB-KW"/>
</dbReference>
<dbReference type="HAMAP" id="MF_00258">
    <property type="entry name" value="Glu_racemase"/>
    <property type="match status" value="1"/>
</dbReference>
<dbReference type="EC" id="5.1.1.3" evidence="2 7"/>
<dbReference type="GO" id="GO:0009252">
    <property type="term" value="P:peptidoglycan biosynthetic process"/>
    <property type="evidence" value="ECO:0007669"/>
    <property type="project" value="UniProtKB-UniRule"/>
</dbReference>
<dbReference type="NCBIfam" id="TIGR00067">
    <property type="entry name" value="glut_race"/>
    <property type="match status" value="1"/>
</dbReference>
<dbReference type="OrthoDB" id="9801055at2"/>
<evidence type="ECO:0000256" key="5">
    <source>
        <dbReference type="ARBA" id="ARBA00023235"/>
    </source>
</evidence>
<dbReference type="EMBL" id="QYBC01000015">
    <property type="protein sequence ID" value="RYB03220.1"/>
    <property type="molecule type" value="Genomic_DNA"/>
</dbReference>
<feature type="active site" description="Proton donor/acceptor" evidence="7">
    <location>
        <position position="194"/>
    </location>
</feature>
<feature type="binding site" evidence="7">
    <location>
        <begin position="195"/>
        <end position="196"/>
    </location>
    <ligand>
        <name>substrate</name>
    </ligand>
</feature>
<dbReference type="Proteomes" id="UP000289411">
    <property type="component" value="Unassembled WGS sequence"/>
</dbReference>
<accession>A0A4Q2RBU2</accession>
<evidence type="ECO:0000256" key="3">
    <source>
        <dbReference type="ARBA" id="ARBA00022960"/>
    </source>
</evidence>
<proteinExistence type="inferred from homology"/>
<keyword evidence="9" id="KW-1185">Reference proteome</keyword>
<gene>
    <name evidence="7" type="primary">murI</name>
    <name evidence="8" type="ORF">D3272_17505</name>
</gene>
<feature type="binding site" evidence="7">
    <location>
        <begin position="80"/>
        <end position="81"/>
    </location>
    <ligand>
        <name>substrate</name>
    </ligand>
</feature>
<evidence type="ECO:0000256" key="4">
    <source>
        <dbReference type="ARBA" id="ARBA00022984"/>
    </source>
</evidence>
<keyword evidence="3 7" id="KW-0133">Cell shape</keyword>
<dbReference type="InterPro" id="IPR001920">
    <property type="entry name" value="Asp/Glu_race"/>
</dbReference>
<dbReference type="AlphaFoldDB" id="A0A4Q2RBU2"/>
<dbReference type="PANTHER" id="PTHR21198:SF2">
    <property type="entry name" value="GLUTAMATE RACEMASE"/>
    <property type="match status" value="1"/>
</dbReference>
<dbReference type="PROSITE" id="PS00924">
    <property type="entry name" value="ASP_GLU_RACEMASE_2"/>
    <property type="match status" value="1"/>
</dbReference>
<feature type="binding site" evidence="7">
    <location>
        <begin position="47"/>
        <end position="48"/>
    </location>
    <ligand>
        <name>substrate</name>
    </ligand>
</feature>
<comment type="function">
    <text evidence="7">Provides the (R)-glutamate required for cell wall biosynthesis.</text>
</comment>
<evidence type="ECO:0000313" key="8">
    <source>
        <dbReference type="EMBL" id="RYB03220.1"/>
    </source>
</evidence>
<dbReference type="GO" id="GO:0008881">
    <property type="term" value="F:glutamate racemase activity"/>
    <property type="evidence" value="ECO:0007669"/>
    <property type="project" value="UniProtKB-UniRule"/>
</dbReference>
<evidence type="ECO:0000256" key="2">
    <source>
        <dbReference type="ARBA" id="ARBA00013090"/>
    </source>
</evidence>
<comment type="similarity">
    <text evidence="7">Belongs to the aspartate/glutamate racemases family.</text>
</comment>
<dbReference type="InterPro" id="IPR004391">
    <property type="entry name" value="Glu_race"/>
</dbReference>
<dbReference type="Pfam" id="PF01177">
    <property type="entry name" value="Asp_Glu_race"/>
    <property type="match status" value="1"/>
</dbReference>
<feature type="active site" description="Proton donor/acceptor" evidence="7">
    <location>
        <position position="79"/>
    </location>
</feature>
<keyword evidence="6 7" id="KW-0961">Cell wall biogenesis/degradation</keyword>
<reference evidence="8 9" key="2">
    <citation type="submission" date="2019-02" db="EMBL/GenBank/DDBJ databases">
        <title>'Lichenibacterium ramalinii' gen. nov. sp. nov., 'Lichenibacterium minor' gen. nov. sp. nov.</title>
        <authorList>
            <person name="Pankratov T."/>
        </authorList>
    </citation>
    <scope>NUCLEOTIDE SEQUENCE [LARGE SCALE GENOMIC DNA]</scope>
    <source>
        <strain evidence="8 9">RmlP001</strain>
    </source>
</reference>
<name>A0A4Q2RBU2_9HYPH</name>
<evidence type="ECO:0000256" key="7">
    <source>
        <dbReference type="HAMAP-Rule" id="MF_00258"/>
    </source>
</evidence>
<dbReference type="PANTHER" id="PTHR21198">
    <property type="entry name" value="GLUTAMATE RACEMASE"/>
    <property type="match status" value="1"/>
</dbReference>
<dbReference type="InterPro" id="IPR018187">
    <property type="entry name" value="Asp/Glu_racemase_AS_1"/>
</dbReference>
<evidence type="ECO:0000256" key="1">
    <source>
        <dbReference type="ARBA" id="ARBA00001602"/>
    </source>
</evidence>
<dbReference type="GO" id="GO:0008360">
    <property type="term" value="P:regulation of cell shape"/>
    <property type="evidence" value="ECO:0007669"/>
    <property type="project" value="UniProtKB-KW"/>
</dbReference>
<organism evidence="8 9">
    <name type="scientific">Lichenibacterium ramalinae</name>
    <dbReference type="NCBI Taxonomy" id="2316527"/>
    <lineage>
        <taxon>Bacteria</taxon>
        <taxon>Pseudomonadati</taxon>
        <taxon>Pseudomonadota</taxon>
        <taxon>Alphaproteobacteria</taxon>
        <taxon>Hyphomicrobiales</taxon>
        <taxon>Lichenihabitantaceae</taxon>
        <taxon>Lichenibacterium</taxon>
    </lineage>
</organism>
<dbReference type="SUPFAM" id="SSF53681">
    <property type="entry name" value="Aspartate/glutamate racemase"/>
    <property type="match status" value="2"/>
</dbReference>
<dbReference type="InterPro" id="IPR033134">
    <property type="entry name" value="Asp/Glu_racemase_AS_2"/>
</dbReference>
<dbReference type="UniPathway" id="UPA00219"/>
<dbReference type="RefSeq" id="WP_129220509.1">
    <property type="nucleotide sequence ID" value="NZ_QYBC01000015.1"/>
</dbReference>
<evidence type="ECO:0000256" key="6">
    <source>
        <dbReference type="ARBA" id="ARBA00023316"/>
    </source>
</evidence>
<dbReference type="InterPro" id="IPR015942">
    <property type="entry name" value="Asp/Glu/hydantoin_racemase"/>
</dbReference>
<reference evidence="8 9" key="1">
    <citation type="submission" date="2018-09" db="EMBL/GenBank/DDBJ databases">
        <authorList>
            <person name="Grouzdev D.S."/>
            <person name="Krutkina M.S."/>
        </authorList>
    </citation>
    <scope>NUCLEOTIDE SEQUENCE [LARGE SCALE GENOMIC DNA]</scope>
    <source>
        <strain evidence="8 9">RmlP001</strain>
    </source>
</reference>
<dbReference type="Gene3D" id="3.40.50.1860">
    <property type="match status" value="2"/>
</dbReference>
<feature type="binding site" evidence="7">
    <location>
        <begin position="15"/>
        <end position="16"/>
    </location>
    <ligand>
        <name>substrate</name>
    </ligand>
</feature>
<keyword evidence="5 7" id="KW-0413">Isomerase</keyword>
<sequence>MSPPPPRPARVLVFDSGLGGLTVLAELDRLRPDADRLYLADDAVFPYGDLAEPDLVARVMAVLTPPIALHRPDAVVVACNTASTAVLPPLRARWPEIAVVGTVPAIKPAAAASRSRRIAVLATPGTVARDYTRDLVRSFAGDCSVDLVGAPRLAALAEAALRGGAIDDADVLREIAPAFVDAAGRRTDTVVLACTHYPLLVDTFRRLAPWPVAYLDPAPAIARRVEAVLAERGFTAADAVASDAVGADAAAVRHGSILFTSGRPPGPALARALAARRLAPA</sequence>